<sequence>MPVRLPIPVREIIDLLSSSPFSQHSPAPTTIRKDEDPFMSSPLPPSPSSMFSAFAERAKAAALAREVQGSEGSEGREEKTSIWDTPDDPREVKPPPVTKNKRDSKIPAPAEVKRRSARKVTEKSKVEKKAPLGNGKINARVVKSSLEAMTKSRYFPEKQQLKNQEDTPDVLTALNLAPEDTALAPKSPNKGPHPEPPLHVTRRQWTPVKDTVSLSGSSPSLANGELKMTKVAAFGSMIDAMRYSTELSEKSQEVSISKENYVENVLIKKRAIEMIGPLNSAATTGPPILKLKAPKRKRKTITDQATASYRTATNSSLLQNCLEQQTSPATEDKNPRKPPSRKTGPPTKKKHKSDAETVTLLSPTGARKRFDSQEFVFGTCSQLEKTPEDEVGPAYDPQPIIEFDNQNVNYYDESLPPSTSVARRGFLKTLAKDRKGGSLFKGDSWKMKNRLIAGHDVSTIGVQEPAGQRESQPSKLQGTGGMLWNAAARDPDGGVLDVESVDMTGSDNGDSGCLESKGTRLKGNSDLLSGGTTAMETAAIGRLSTQNDAEESCQSIGREPQITKVTAVVRENDPFQTIRGPRNNSQAIRLNPTSALLLVTPHTTNPVPAKVGDSSRSINSSATTSSAAPVERQPNPLNPPNPVLNSVALKSKKPKQPKPAPVMPDFQSYHLTELKAEITKFGFKDMKTKDRMISCLERCWEAQNKTATVAAQSAAQLEANGSRPVANTAGLPQRVMNEEETVSTLHSRDNPALLASKKPRASAKQKKTGKEKATSKPPKSPKRKAATKRRARLPKTVTQSEDVNFGTLGFTDLSAEPSSPKRKYTPKVSTRKSSVPPLSPKSVAFNSTQLQYRISKVVLENMTSWLNSKLQNEKVDVEGVKTWCEANGVCCVRSESLKTKRRKR</sequence>
<feature type="region of interest" description="Disordered" evidence="1">
    <location>
        <begin position="181"/>
        <end position="200"/>
    </location>
</feature>
<protein>
    <submittedName>
        <fullName evidence="2">5'-flap endonuclease</fullName>
    </submittedName>
</protein>
<feature type="compositionally biased region" description="Low complexity" evidence="1">
    <location>
        <begin position="48"/>
        <end position="64"/>
    </location>
</feature>
<evidence type="ECO:0000313" key="3">
    <source>
        <dbReference type="Proteomes" id="UP001447188"/>
    </source>
</evidence>
<dbReference type="GO" id="GO:0004519">
    <property type="term" value="F:endonuclease activity"/>
    <property type="evidence" value="ECO:0007669"/>
    <property type="project" value="UniProtKB-KW"/>
</dbReference>
<feature type="region of interest" description="Disordered" evidence="1">
    <location>
        <begin position="324"/>
        <end position="360"/>
    </location>
</feature>
<keyword evidence="2" id="KW-0378">Hydrolase</keyword>
<dbReference type="EMBL" id="JBBBZM010000086">
    <property type="protein sequence ID" value="KAL0634727.1"/>
    <property type="molecule type" value="Genomic_DNA"/>
</dbReference>
<feature type="compositionally biased region" description="Polar residues" evidence="1">
    <location>
        <begin position="17"/>
        <end position="28"/>
    </location>
</feature>
<feature type="compositionally biased region" description="Basic residues" evidence="1">
    <location>
        <begin position="779"/>
        <end position="793"/>
    </location>
</feature>
<evidence type="ECO:0000313" key="2">
    <source>
        <dbReference type="EMBL" id="KAL0634727.1"/>
    </source>
</evidence>
<dbReference type="Proteomes" id="UP001447188">
    <property type="component" value="Unassembled WGS sequence"/>
</dbReference>
<keyword evidence="2" id="KW-0255">Endonuclease</keyword>
<proteinExistence type="predicted"/>
<gene>
    <name evidence="2" type="primary">SLX4</name>
    <name evidence="2" type="ORF">Q9L58_006323</name>
</gene>
<feature type="region of interest" description="Disordered" evidence="1">
    <location>
        <begin position="716"/>
        <end position="840"/>
    </location>
</feature>
<evidence type="ECO:0000256" key="1">
    <source>
        <dbReference type="SAM" id="MobiDB-lite"/>
    </source>
</evidence>
<feature type="region of interest" description="Disordered" evidence="1">
    <location>
        <begin position="603"/>
        <end position="647"/>
    </location>
</feature>
<reference evidence="2 3" key="1">
    <citation type="submission" date="2024-02" db="EMBL/GenBank/DDBJ databases">
        <title>Discinaceae phylogenomics.</title>
        <authorList>
            <person name="Dirks A.C."/>
            <person name="James T.Y."/>
        </authorList>
    </citation>
    <scope>NUCLEOTIDE SEQUENCE [LARGE SCALE GENOMIC DNA]</scope>
    <source>
        <strain evidence="2 3">ACD0624</strain>
    </source>
</reference>
<keyword evidence="3" id="KW-1185">Reference proteome</keyword>
<organism evidence="2 3">
    <name type="scientific">Discina gigas</name>
    <dbReference type="NCBI Taxonomy" id="1032678"/>
    <lineage>
        <taxon>Eukaryota</taxon>
        <taxon>Fungi</taxon>
        <taxon>Dikarya</taxon>
        <taxon>Ascomycota</taxon>
        <taxon>Pezizomycotina</taxon>
        <taxon>Pezizomycetes</taxon>
        <taxon>Pezizales</taxon>
        <taxon>Discinaceae</taxon>
        <taxon>Discina</taxon>
    </lineage>
</organism>
<comment type="caution">
    <text evidence="2">The sequence shown here is derived from an EMBL/GenBank/DDBJ whole genome shotgun (WGS) entry which is preliminary data.</text>
</comment>
<feature type="compositionally biased region" description="Basic and acidic residues" evidence="1">
    <location>
        <begin position="100"/>
        <end position="130"/>
    </location>
</feature>
<feature type="compositionally biased region" description="Basic and acidic residues" evidence="1">
    <location>
        <begin position="73"/>
        <end position="93"/>
    </location>
</feature>
<feature type="compositionally biased region" description="Basic residues" evidence="1">
    <location>
        <begin position="757"/>
        <end position="767"/>
    </location>
</feature>
<keyword evidence="2" id="KW-0540">Nuclease</keyword>
<name>A0ABR3GFL2_9PEZI</name>
<dbReference type="CDD" id="cd22999">
    <property type="entry name" value="SAP_SLX4"/>
    <property type="match status" value="1"/>
</dbReference>
<feature type="region of interest" description="Disordered" evidence="1">
    <location>
        <begin position="17"/>
        <end position="133"/>
    </location>
</feature>
<feature type="compositionally biased region" description="Low complexity" evidence="1">
    <location>
        <begin position="614"/>
        <end position="628"/>
    </location>
</feature>
<accession>A0ABR3GFL2</accession>